<accession>A0A9P1H3T3</accession>
<dbReference type="EMBL" id="CALLCH030000012">
    <property type="protein sequence ID" value="CAI4215491.1"/>
    <property type="molecule type" value="Genomic_DNA"/>
</dbReference>
<reference evidence="2" key="1">
    <citation type="submission" date="2022-11" db="EMBL/GenBank/DDBJ databases">
        <authorList>
            <person name="Scott C."/>
            <person name="Bruce N."/>
        </authorList>
    </citation>
    <scope>NUCLEOTIDE SEQUENCE</scope>
</reference>
<evidence type="ECO:0000313" key="3">
    <source>
        <dbReference type="Proteomes" id="UP000838763"/>
    </source>
</evidence>
<dbReference type="OrthoDB" id="4455544at2759"/>
<evidence type="ECO:0000256" key="1">
    <source>
        <dbReference type="SAM" id="MobiDB-lite"/>
    </source>
</evidence>
<sequence length="371" mass="40805">MSFVCADSGYHQRVVRSKSDVPPGRMEEYLGNFYFGRHNESDFIDWCQEYWHDWSGTSTFPTDLYEKKCYDELFPYDCTRAYAGASYGDGTGTCGKCGISRHLWASPFDSWAMISLHLARDAHMYPQANDPDGPSKPVAWRRNRQVILDAACTLSRVAAAMARSPTTRASTAWLAPDSGFLRKNPSLARVKMGGTHRAQPLSHYYEKGANRLYFLAEWATRSDATAHYAQVRNDRAKIGEMLREMAASGFGGGDRAGNRDDEGRRSREDPWYHGFEGAATVSLTRAAEEHRQHQLRNRQTANVNATSIIVAFSMTTDLGWDGYQISSNNAGGGTGGSCTACPVSCGSSCGNSACATDLVLTELSHDCGGSM</sequence>
<dbReference type="AlphaFoldDB" id="A0A9P1H3T3"/>
<feature type="region of interest" description="Disordered" evidence="1">
    <location>
        <begin position="249"/>
        <end position="269"/>
    </location>
</feature>
<proteinExistence type="predicted"/>
<comment type="caution">
    <text evidence="2">The sequence shown here is derived from an EMBL/GenBank/DDBJ whole genome shotgun (WGS) entry which is preliminary data.</text>
</comment>
<dbReference type="Proteomes" id="UP000838763">
    <property type="component" value="Unassembled WGS sequence"/>
</dbReference>
<feature type="compositionally biased region" description="Basic and acidic residues" evidence="1">
    <location>
        <begin position="256"/>
        <end position="269"/>
    </location>
</feature>
<protein>
    <submittedName>
        <fullName evidence="2">Uncharacterized protein</fullName>
    </submittedName>
</protein>
<evidence type="ECO:0000313" key="2">
    <source>
        <dbReference type="EMBL" id="CAI4215491.1"/>
    </source>
</evidence>
<name>A0A9P1H3T3_9PEZI</name>
<keyword evidence="3" id="KW-1185">Reference proteome</keyword>
<gene>
    <name evidence="2" type="ORF">PPNO1_LOCUS5202</name>
</gene>
<organism evidence="2 3">
    <name type="scientific">Parascedosporium putredinis</name>
    <dbReference type="NCBI Taxonomy" id="1442378"/>
    <lineage>
        <taxon>Eukaryota</taxon>
        <taxon>Fungi</taxon>
        <taxon>Dikarya</taxon>
        <taxon>Ascomycota</taxon>
        <taxon>Pezizomycotina</taxon>
        <taxon>Sordariomycetes</taxon>
        <taxon>Hypocreomycetidae</taxon>
        <taxon>Microascales</taxon>
        <taxon>Microascaceae</taxon>
        <taxon>Parascedosporium</taxon>
    </lineage>
</organism>